<organism evidence="1 2">
    <name type="scientific">Clostridium aestuarii</name>
    <dbReference type="NCBI Taxonomy" id="338193"/>
    <lineage>
        <taxon>Bacteria</taxon>
        <taxon>Bacillati</taxon>
        <taxon>Bacillota</taxon>
        <taxon>Clostridia</taxon>
        <taxon>Eubacteriales</taxon>
        <taxon>Clostridiaceae</taxon>
        <taxon>Clostridium</taxon>
    </lineage>
</organism>
<name>A0ABT4D1A2_9CLOT</name>
<keyword evidence="2" id="KW-1185">Reference proteome</keyword>
<dbReference type="Gene3D" id="3.40.50.11890">
    <property type="match status" value="1"/>
</dbReference>
<evidence type="ECO:0000313" key="1">
    <source>
        <dbReference type="EMBL" id="MCY6485025.1"/>
    </source>
</evidence>
<dbReference type="EMBL" id="JAPQER010000004">
    <property type="protein sequence ID" value="MCY6485025.1"/>
    <property type="molecule type" value="Genomic_DNA"/>
</dbReference>
<dbReference type="Proteomes" id="UP001078443">
    <property type="component" value="Unassembled WGS sequence"/>
</dbReference>
<sequence length="58" mass="6289">MSRIESIINELAVISNNPKKAMEDYKKETGKGAVGVMPVYAPEEMIHAAGFLPVGIWG</sequence>
<proteinExistence type="predicted"/>
<protein>
    <submittedName>
        <fullName evidence="1">2-hydroxyacyl-CoA dehydratase</fullName>
    </submittedName>
</protein>
<gene>
    <name evidence="1" type="ORF">OW763_11785</name>
</gene>
<feature type="non-terminal residue" evidence="1">
    <location>
        <position position="58"/>
    </location>
</feature>
<accession>A0ABT4D1A2</accession>
<reference evidence="1" key="1">
    <citation type="submission" date="2022-12" db="EMBL/GenBank/DDBJ databases">
        <authorList>
            <person name="Wang J."/>
        </authorList>
    </citation>
    <scope>NUCLEOTIDE SEQUENCE</scope>
    <source>
        <strain evidence="1">HY-45-18</strain>
    </source>
</reference>
<comment type="caution">
    <text evidence="1">The sequence shown here is derived from an EMBL/GenBank/DDBJ whole genome shotgun (WGS) entry which is preliminary data.</text>
</comment>
<evidence type="ECO:0000313" key="2">
    <source>
        <dbReference type="Proteomes" id="UP001078443"/>
    </source>
</evidence>